<dbReference type="EMBL" id="GBRH01162987">
    <property type="protein sequence ID" value="JAE34909.1"/>
    <property type="molecule type" value="Transcribed_RNA"/>
</dbReference>
<protein>
    <submittedName>
        <fullName evidence="2">Uncharacterized protein</fullName>
    </submittedName>
</protein>
<feature type="compositionally biased region" description="Basic and acidic residues" evidence="1">
    <location>
        <begin position="121"/>
        <end position="130"/>
    </location>
</feature>
<name>A0A0A9HGG9_ARUDO</name>
<reference evidence="2" key="1">
    <citation type="submission" date="2014-09" db="EMBL/GenBank/DDBJ databases">
        <authorList>
            <person name="Magalhaes I.L.F."/>
            <person name="Oliveira U."/>
            <person name="Santos F.R."/>
            <person name="Vidigal T.H.D.A."/>
            <person name="Brescovit A.D."/>
            <person name="Santos A.J."/>
        </authorList>
    </citation>
    <scope>NUCLEOTIDE SEQUENCE</scope>
    <source>
        <tissue evidence="2">Shoot tissue taken approximately 20 cm above the soil surface</tissue>
    </source>
</reference>
<evidence type="ECO:0000256" key="1">
    <source>
        <dbReference type="SAM" id="MobiDB-lite"/>
    </source>
</evidence>
<evidence type="ECO:0000313" key="2">
    <source>
        <dbReference type="EMBL" id="JAE34909.1"/>
    </source>
</evidence>
<accession>A0A0A9HGG9</accession>
<reference evidence="2" key="2">
    <citation type="journal article" date="2015" name="Data Brief">
        <title>Shoot transcriptome of the giant reed, Arundo donax.</title>
        <authorList>
            <person name="Barrero R.A."/>
            <person name="Guerrero F.D."/>
            <person name="Moolhuijzen P."/>
            <person name="Goolsby J.A."/>
            <person name="Tidwell J."/>
            <person name="Bellgard S.E."/>
            <person name="Bellgard M.I."/>
        </authorList>
    </citation>
    <scope>NUCLEOTIDE SEQUENCE</scope>
    <source>
        <tissue evidence="2">Shoot tissue taken approximately 20 cm above the soil surface</tissue>
    </source>
</reference>
<dbReference type="AlphaFoldDB" id="A0A0A9HGG9"/>
<organism evidence="2">
    <name type="scientific">Arundo donax</name>
    <name type="common">Giant reed</name>
    <name type="synonym">Donax arundinaceus</name>
    <dbReference type="NCBI Taxonomy" id="35708"/>
    <lineage>
        <taxon>Eukaryota</taxon>
        <taxon>Viridiplantae</taxon>
        <taxon>Streptophyta</taxon>
        <taxon>Embryophyta</taxon>
        <taxon>Tracheophyta</taxon>
        <taxon>Spermatophyta</taxon>
        <taxon>Magnoliopsida</taxon>
        <taxon>Liliopsida</taxon>
        <taxon>Poales</taxon>
        <taxon>Poaceae</taxon>
        <taxon>PACMAD clade</taxon>
        <taxon>Arundinoideae</taxon>
        <taxon>Arundineae</taxon>
        <taxon>Arundo</taxon>
    </lineage>
</organism>
<proteinExistence type="predicted"/>
<feature type="region of interest" description="Disordered" evidence="1">
    <location>
        <begin position="121"/>
        <end position="145"/>
    </location>
</feature>
<sequence length="145" mass="16169">MTSCTFNCWHRIEYTAHFVKFVLRPEAVPKMDSSSWTILMSSFFGLTKIAASSAYMLVRILAALCCIDCSCPASVAKSNNRCRGSIARMKSMGNRGSPCRNPVQWLKLLPLVPLSKTEDEAVDSKAETRSLHRVPNPNLSRTSIR</sequence>